<evidence type="ECO:0000313" key="2">
    <source>
        <dbReference type="EMBL" id="GAT50650.1"/>
    </source>
</evidence>
<evidence type="ECO:0000256" key="1">
    <source>
        <dbReference type="SAM" id="MobiDB-lite"/>
    </source>
</evidence>
<proteinExistence type="predicted"/>
<dbReference type="Gene3D" id="3.60.130.30">
    <property type="match status" value="1"/>
</dbReference>
<feature type="region of interest" description="Disordered" evidence="1">
    <location>
        <begin position="290"/>
        <end position="330"/>
    </location>
</feature>
<name>A0ABQ0LHT8_MYCCL</name>
<protein>
    <recommendedName>
        <fullName evidence="4">JmjC domain-containing protein</fullName>
    </recommendedName>
</protein>
<sequence>MEVFQVDMDVLAHRTATELREDLDEDESEDEGCEEMRSGAAGRDMIADAFDSAPNNSASTSRPNLKRKRIDLDDDDLVHEDLHIFEHVHTAPADHWPAPSEAIPAPNLTLLDSKPEKQDRQRQRRRQKRKLERREEEVLSGSSIKTFCAKRTSAAVRTRVEINLDSSAARKPVASSGFVCLSDPTLNDQRAKAAKKTAKQSAAPVSENADPHFALLPTTGKFTKEEMEAMGISVDNWDGKTQVVYVDSRGRELAILCGQPRDTATSDWGRDVAQAGFELMQDAAPKLSPLEGDVALGEKKKKKKKKKRSLRRGDHRAETVGVGVGNGRKGPKNFRSDDEAILETLLASAPFTRIAGFSNCAPSTAPRPRTNKLTAIFSNFAPRLHNYYQDTMDALFDWDPRLRRIFKRGVSVFPSCTFNFGPQTVTIPHLDLLNLAWGWCFITAFGNFDSNKGGHLILWDLKRVIRFPPGATIAIPLALLRHSNVSIQQDETRFSFT</sequence>
<keyword evidence="3" id="KW-1185">Reference proteome</keyword>
<feature type="compositionally biased region" description="Acidic residues" evidence="1">
    <location>
        <begin position="21"/>
        <end position="33"/>
    </location>
</feature>
<dbReference type="Proteomes" id="UP000815677">
    <property type="component" value="Unassembled WGS sequence"/>
</dbReference>
<feature type="compositionally biased region" description="Basic residues" evidence="1">
    <location>
        <begin position="122"/>
        <end position="131"/>
    </location>
</feature>
<reference evidence="2" key="1">
    <citation type="submission" date="2014-09" db="EMBL/GenBank/DDBJ databases">
        <title>Genome sequence of the luminous mushroom Mycena chlorophos for searching fungal bioluminescence genes.</title>
        <authorList>
            <person name="Tanaka Y."/>
            <person name="Kasuga D."/>
            <person name="Oba Y."/>
            <person name="Hase S."/>
            <person name="Sato K."/>
            <person name="Oba Y."/>
            <person name="Sakakibara Y."/>
        </authorList>
    </citation>
    <scope>NUCLEOTIDE SEQUENCE</scope>
</reference>
<feature type="compositionally biased region" description="Basic residues" evidence="1">
    <location>
        <begin position="299"/>
        <end position="310"/>
    </location>
</feature>
<organism evidence="2 3">
    <name type="scientific">Mycena chlorophos</name>
    <name type="common">Agaric fungus</name>
    <name type="synonym">Agaricus chlorophos</name>
    <dbReference type="NCBI Taxonomy" id="658473"/>
    <lineage>
        <taxon>Eukaryota</taxon>
        <taxon>Fungi</taxon>
        <taxon>Dikarya</taxon>
        <taxon>Basidiomycota</taxon>
        <taxon>Agaricomycotina</taxon>
        <taxon>Agaricomycetes</taxon>
        <taxon>Agaricomycetidae</taxon>
        <taxon>Agaricales</taxon>
        <taxon>Marasmiineae</taxon>
        <taxon>Mycenaceae</taxon>
        <taxon>Mycena</taxon>
    </lineage>
</organism>
<feature type="compositionally biased region" description="Polar residues" evidence="1">
    <location>
        <begin position="53"/>
        <end position="63"/>
    </location>
</feature>
<evidence type="ECO:0000313" key="3">
    <source>
        <dbReference type="Proteomes" id="UP000815677"/>
    </source>
</evidence>
<evidence type="ECO:0008006" key="4">
    <source>
        <dbReference type="Google" id="ProtNLM"/>
    </source>
</evidence>
<gene>
    <name evidence="2" type="ORF">MCHLO_07866</name>
</gene>
<feature type="region of interest" description="Disordered" evidence="1">
    <location>
        <begin position="17"/>
        <end position="66"/>
    </location>
</feature>
<dbReference type="EMBL" id="DF846552">
    <property type="protein sequence ID" value="GAT50650.1"/>
    <property type="molecule type" value="Genomic_DNA"/>
</dbReference>
<accession>A0ABQ0LHT8</accession>
<feature type="region of interest" description="Disordered" evidence="1">
    <location>
        <begin position="93"/>
        <end position="136"/>
    </location>
</feature>